<accession>A0A511JNC8</accession>
<sequence>MTAEAEAEVVAGRRSNGDVVRFDHRNGALGVFRGDVIVAYFRPDEGYEYFLREIAK</sequence>
<proteinExistence type="predicted"/>
<keyword evidence="2" id="KW-1185">Reference proteome</keyword>
<reference evidence="1 2" key="1">
    <citation type="submission" date="2019-07" db="EMBL/GenBank/DDBJ databases">
        <title>Whole genome shotgun sequence of Cellulomonas terrae NBRC 100819.</title>
        <authorList>
            <person name="Hosoyama A."/>
            <person name="Uohara A."/>
            <person name="Ohji S."/>
            <person name="Ichikawa N."/>
        </authorList>
    </citation>
    <scope>NUCLEOTIDE SEQUENCE [LARGE SCALE GENOMIC DNA]</scope>
    <source>
        <strain evidence="1 2">NBRC 100819</strain>
    </source>
</reference>
<dbReference type="Proteomes" id="UP000321049">
    <property type="component" value="Unassembled WGS sequence"/>
</dbReference>
<gene>
    <name evidence="1" type="ORF">CTE05_30840</name>
</gene>
<dbReference type="EMBL" id="BJWH01000018">
    <property type="protein sequence ID" value="GEL99537.1"/>
    <property type="molecule type" value="Genomic_DNA"/>
</dbReference>
<comment type="caution">
    <text evidence="1">The sequence shown here is derived from an EMBL/GenBank/DDBJ whole genome shotgun (WGS) entry which is preliminary data.</text>
</comment>
<evidence type="ECO:0000313" key="2">
    <source>
        <dbReference type="Proteomes" id="UP000321049"/>
    </source>
</evidence>
<dbReference type="RefSeq" id="WP_186814890.1">
    <property type="nucleotide sequence ID" value="NZ_BJWH01000018.1"/>
</dbReference>
<protein>
    <submittedName>
        <fullName evidence="1">Uncharacterized protein</fullName>
    </submittedName>
</protein>
<dbReference type="AlphaFoldDB" id="A0A511JNC8"/>
<organism evidence="1 2">
    <name type="scientific">Cellulomonas terrae</name>
    <dbReference type="NCBI Taxonomy" id="311234"/>
    <lineage>
        <taxon>Bacteria</taxon>
        <taxon>Bacillati</taxon>
        <taxon>Actinomycetota</taxon>
        <taxon>Actinomycetes</taxon>
        <taxon>Micrococcales</taxon>
        <taxon>Cellulomonadaceae</taxon>
        <taxon>Cellulomonas</taxon>
    </lineage>
</organism>
<evidence type="ECO:0000313" key="1">
    <source>
        <dbReference type="EMBL" id="GEL99537.1"/>
    </source>
</evidence>
<name>A0A511JNC8_9CELL</name>